<keyword evidence="2" id="KW-1185">Reference proteome</keyword>
<dbReference type="Proteomes" id="UP000238274">
    <property type="component" value="Unassembled WGS sequence"/>
</dbReference>
<dbReference type="EMBL" id="PKSM01000069">
    <property type="protein sequence ID" value="POW18231.1"/>
    <property type="molecule type" value="Genomic_DNA"/>
</dbReference>
<dbReference type="VEuPathDB" id="FungiDB:PSTT_07774"/>
<sequence>MEDAAAIRLWDTFAAFKDLCSPFFRFRSARSTHPDFNPLAGEPTLKAKNRIGCTLEP</sequence>
<name>A0A2S4W909_9BASI</name>
<dbReference type="VEuPathDB" id="FungiDB:PSHT_06031"/>
<reference evidence="1 2" key="1">
    <citation type="submission" date="2017-12" db="EMBL/GenBank/DDBJ databases">
        <title>Gene loss provides genomic basis for host adaptation in cereal stripe rust fungi.</title>
        <authorList>
            <person name="Xia C."/>
        </authorList>
    </citation>
    <scope>NUCLEOTIDE SEQUENCE [LARGE SCALE GENOMIC DNA]</scope>
    <source>
        <strain evidence="1 2">93TX-2</strain>
    </source>
</reference>
<reference evidence="2" key="3">
    <citation type="journal article" date="2018" name="Mol. Plant Microbe Interact.">
        <title>Genome sequence resources for the wheat stripe rust pathogen (Puccinia striiformis f. sp. tritici) and the barley stripe rust pathogen (Puccinia striiformis f. sp. hordei).</title>
        <authorList>
            <person name="Xia C."/>
            <person name="Wang M."/>
            <person name="Yin C."/>
            <person name="Cornejo O.E."/>
            <person name="Hulbert S.H."/>
            <person name="Chen X."/>
        </authorList>
    </citation>
    <scope>NUCLEOTIDE SEQUENCE [LARGE SCALE GENOMIC DNA]</scope>
    <source>
        <strain evidence="2">93TX-2</strain>
    </source>
</reference>
<accession>A0A2S4W909</accession>
<comment type="caution">
    <text evidence="1">The sequence shown here is derived from an EMBL/GenBank/DDBJ whole genome shotgun (WGS) entry which is preliminary data.</text>
</comment>
<dbReference type="AlphaFoldDB" id="A0A2S4W909"/>
<evidence type="ECO:0000313" key="1">
    <source>
        <dbReference type="EMBL" id="POW18231.1"/>
    </source>
</evidence>
<evidence type="ECO:0000313" key="2">
    <source>
        <dbReference type="Proteomes" id="UP000238274"/>
    </source>
</evidence>
<organism evidence="1 2">
    <name type="scientific">Puccinia striiformis</name>
    <dbReference type="NCBI Taxonomy" id="27350"/>
    <lineage>
        <taxon>Eukaryota</taxon>
        <taxon>Fungi</taxon>
        <taxon>Dikarya</taxon>
        <taxon>Basidiomycota</taxon>
        <taxon>Pucciniomycotina</taxon>
        <taxon>Pucciniomycetes</taxon>
        <taxon>Pucciniales</taxon>
        <taxon>Pucciniaceae</taxon>
        <taxon>Puccinia</taxon>
    </lineage>
</organism>
<gene>
    <name evidence="1" type="ORF">PSHT_06031</name>
</gene>
<proteinExistence type="predicted"/>
<protein>
    <submittedName>
        <fullName evidence="1">Uncharacterized protein</fullName>
    </submittedName>
</protein>
<reference evidence="2" key="2">
    <citation type="journal article" date="2018" name="BMC Genomics">
        <title>Genomic insights into host adaptation between the wheat stripe rust pathogen (Puccinia striiformis f. sp. tritici) and the barley stripe rust pathogen (Puccinia striiformis f. sp. hordei).</title>
        <authorList>
            <person name="Xia C."/>
            <person name="Wang M."/>
            <person name="Yin C."/>
            <person name="Cornejo O.E."/>
            <person name="Hulbert S.H."/>
            <person name="Chen X."/>
        </authorList>
    </citation>
    <scope>NUCLEOTIDE SEQUENCE [LARGE SCALE GENOMIC DNA]</scope>
    <source>
        <strain evidence="2">93TX-2</strain>
    </source>
</reference>